<sequence length="375" mass="43527">MIKTLLIAYQIAPYRIPVYNTIDASEDIDLTVWFLEEKEANREWNIDYQDMRFRYSCLRGFHLFIQRMDFGVHINPGLFFKLVRLNPDVIITTSYDAIGYWVSLFYAKLFRKKFVVWWGSTLESSRVKNRAMNAVRGLYFRSADSFVTYGSDSARCLNHYGIPDEKMAVGFNTVDIRYYYRKRLAVKPHKEEEGLLNLLFVGQLIKRKGLEETIQSLARLNQENWRLRIIGTGPDEKKLKEMVRRYGMEEKVLFEGYKQKEELTGYLAAADCLLVPSLIEVWGLVVNEALVSNTFVLASKYAGVTSDLIVDKENGIIADPLDPASMDEAMQWLFDNVSYLKADRKIKLSMWKKLHPTTYAKSVVRAIRMASRPSH</sequence>
<evidence type="ECO:0000313" key="2">
    <source>
        <dbReference type="EMBL" id="OMD50358.1"/>
    </source>
</evidence>
<feature type="domain" description="Glycosyl transferase family 1" evidence="1">
    <location>
        <begin position="188"/>
        <end position="336"/>
    </location>
</feature>
<keyword evidence="3" id="KW-1185">Reference proteome</keyword>
<dbReference type="Pfam" id="PF00534">
    <property type="entry name" value="Glycos_transf_1"/>
    <property type="match status" value="1"/>
</dbReference>
<evidence type="ECO:0000259" key="1">
    <source>
        <dbReference type="Pfam" id="PF00534"/>
    </source>
</evidence>
<gene>
    <name evidence="2" type="ORF">BSK56_07440</name>
</gene>
<dbReference type="Gene3D" id="3.40.50.2000">
    <property type="entry name" value="Glycogen Phosphorylase B"/>
    <property type="match status" value="2"/>
</dbReference>
<dbReference type="EMBL" id="MPTB01000007">
    <property type="protein sequence ID" value="OMD50358.1"/>
    <property type="molecule type" value="Genomic_DNA"/>
</dbReference>
<organism evidence="2 3">
    <name type="scientific">Paenibacillus borealis</name>
    <dbReference type="NCBI Taxonomy" id="160799"/>
    <lineage>
        <taxon>Bacteria</taxon>
        <taxon>Bacillati</taxon>
        <taxon>Bacillota</taxon>
        <taxon>Bacilli</taxon>
        <taxon>Bacillales</taxon>
        <taxon>Paenibacillaceae</taxon>
        <taxon>Paenibacillus</taxon>
    </lineage>
</organism>
<protein>
    <recommendedName>
        <fullName evidence="1">Glycosyl transferase family 1 domain-containing protein</fullName>
    </recommendedName>
</protein>
<dbReference type="PANTHER" id="PTHR12526">
    <property type="entry name" value="GLYCOSYLTRANSFERASE"/>
    <property type="match status" value="1"/>
</dbReference>
<evidence type="ECO:0000313" key="3">
    <source>
        <dbReference type="Proteomes" id="UP000187412"/>
    </source>
</evidence>
<dbReference type="Proteomes" id="UP000187412">
    <property type="component" value="Unassembled WGS sequence"/>
</dbReference>
<dbReference type="SUPFAM" id="SSF53756">
    <property type="entry name" value="UDP-Glycosyltransferase/glycogen phosphorylase"/>
    <property type="match status" value="1"/>
</dbReference>
<comment type="caution">
    <text evidence="2">The sequence shown here is derived from an EMBL/GenBank/DDBJ whole genome shotgun (WGS) entry which is preliminary data.</text>
</comment>
<accession>A0ABX3HJW7</accession>
<proteinExistence type="predicted"/>
<dbReference type="CDD" id="cd03801">
    <property type="entry name" value="GT4_PimA-like"/>
    <property type="match status" value="1"/>
</dbReference>
<dbReference type="InterPro" id="IPR001296">
    <property type="entry name" value="Glyco_trans_1"/>
</dbReference>
<name>A0ABX3HJW7_PAEBO</name>
<dbReference type="RefSeq" id="WP_076109982.1">
    <property type="nucleotide sequence ID" value="NZ_MPTB01000007.1"/>
</dbReference>
<reference evidence="2 3" key="1">
    <citation type="submission" date="2016-10" db="EMBL/GenBank/DDBJ databases">
        <title>Paenibacillus species isolates.</title>
        <authorList>
            <person name="Beno S.M."/>
        </authorList>
    </citation>
    <scope>NUCLEOTIDE SEQUENCE [LARGE SCALE GENOMIC DNA]</scope>
    <source>
        <strain evidence="2 3">FSL H7-0744</strain>
    </source>
</reference>